<keyword evidence="1 6" id="KW-0597">Phosphoprotein</keyword>
<feature type="domain" description="Response regulatory" evidence="8">
    <location>
        <begin position="2"/>
        <end position="116"/>
    </location>
</feature>
<dbReference type="SMART" id="SM00862">
    <property type="entry name" value="Trans_reg_C"/>
    <property type="match status" value="1"/>
</dbReference>
<evidence type="ECO:0000256" key="2">
    <source>
        <dbReference type="ARBA" id="ARBA00023012"/>
    </source>
</evidence>
<dbReference type="OrthoDB" id="516439at2"/>
<evidence type="ECO:0000259" key="8">
    <source>
        <dbReference type="PROSITE" id="PS50110"/>
    </source>
</evidence>
<dbReference type="InterPro" id="IPR001789">
    <property type="entry name" value="Sig_transdc_resp-reg_receiver"/>
</dbReference>
<evidence type="ECO:0000256" key="4">
    <source>
        <dbReference type="ARBA" id="ARBA00023125"/>
    </source>
</evidence>
<dbReference type="Proteomes" id="UP000000268">
    <property type="component" value="Chromosome"/>
</dbReference>
<dbReference type="STRING" id="329726.AM1_1501"/>
<dbReference type="InterPro" id="IPR039420">
    <property type="entry name" value="WalR-like"/>
</dbReference>
<dbReference type="SUPFAM" id="SSF46894">
    <property type="entry name" value="C-terminal effector domain of the bipartite response regulators"/>
    <property type="match status" value="1"/>
</dbReference>
<sequence length="225" mass="25041">MRLLLVEDDYPLAAVFAEALEDSGYIVDVVHDGEAGWYQATESEYGIILLDCMLPKLDGLGLCQRLRAHGYTIPILMMTARDASTDKVLGLDAGADDYLVKPVDLPELLARIRAVLRRGTATPSPLLYWGDLCLHPLNHEVTYASHPVKLTPTEFSLLELFLRSGLRVLSRKIIISHLWDLEDPPGEETVKAHIKGLRQKLTEAGAPKTFIETIRGVGYRMQPIP</sequence>
<dbReference type="eggNOG" id="COG0745">
    <property type="taxonomic scope" value="Bacteria"/>
</dbReference>
<dbReference type="GO" id="GO:0006355">
    <property type="term" value="P:regulation of DNA-templated transcription"/>
    <property type="evidence" value="ECO:0007669"/>
    <property type="project" value="InterPro"/>
</dbReference>
<protein>
    <submittedName>
        <fullName evidence="10">Two-component transcriptional regulator</fullName>
    </submittedName>
</protein>
<keyword evidence="2" id="KW-0902">Two-component regulatory system</keyword>
<dbReference type="CDD" id="cd00383">
    <property type="entry name" value="trans_reg_C"/>
    <property type="match status" value="1"/>
</dbReference>
<dbReference type="PANTHER" id="PTHR48111">
    <property type="entry name" value="REGULATOR OF RPOS"/>
    <property type="match status" value="1"/>
</dbReference>
<dbReference type="Gene3D" id="3.40.50.2300">
    <property type="match status" value="1"/>
</dbReference>
<keyword evidence="4 7" id="KW-0238">DNA-binding</keyword>
<dbReference type="Gene3D" id="6.10.250.690">
    <property type="match status" value="1"/>
</dbReference>
<dbReference type="RefSeq" id="WP_012162054.1">
    <property type="nucleotide sequence ID" value="NC_009925.1"/>
</dbReference>
<evidence type="ECO:0000256" key="7">
    <source>
        <dbReference type="PROSITE-ProRule" id="PRU01091"/>
    </source>
</evidence>
<feature type="domain" description="OmpR/PhoB-type" evidence="9">
    <location>
        <begin position="124"/>
        <end position="223"/>
    </location>
</feature>
<feature type="modified residue" description="4-aspartylphosphate" evidence="6">
    <location>
        <position position="51"/>
    </location>
</feature>
<dbReference type="FunFam" id="3.40.50.2300:FF:000002">
    <property type="entry name" value="DNA-binding response regulator PhoP"/>
    <property type="match status" value="1"/>
</dbReference>
<name>B0C8Z2_ACAM1</name>
<dbReference type="PANTHER" id="PTHR48111:SF15">
    <property type="entry name" value="OMPR SUBFAMILY"/>
    <property type="match status" value="1"/>
</dbReference>
<keyword evidence="5" id="KW-0804">Transcription</keyword>
<dbReference type="InterPro" id="IPR036388">
    <property type="entry name" value="WH-like_DNA-bd_sf"/>
</dbReference>
<dbReference type="Pfam" id="PF00072">
    <property type="entry name" value="Response_reg"/>
    <property type="match status" value="1"/>
</dbReference>
<evidence type="ECO:0000256" key="6">
    <source>
        <dbReference type="PROSITE-ProRule" id="PRU00169"/>
    </source>
</evidence>
<dbReference type="PROSITE" id="PS51755">
    <property type="entry name" value="OMPR_PHOB"/>
    <property type="match status" value="1"/>
</dbReference>
<dbReference type="KEGG" id="amr:AM1_1501"/>
<dbReference type="SMART" id="SM00448">
    <property type="entry name" value="REC"/>
    <property type="match status" value="1"/>
</dbReference>
<dbReference type="InterPro" id="IPR011006">
    <property type="entry name" value="CheY-like_superfamily"/>
</dbReference>
<dbReference type="InterPro" id="IPR016032">
    <property type="entry name" value="Sig_transdc_resp-reg_C-effctor"/>
</dbReference>
<evidence type="ECO:0000259" key="9">
    <source>
        <dbReference type="PROSITE" id="PS51755"/>
    </source>
</evidence>
<dbReference type="PROSITE" id="PS50110">
    <property type="entry name" value="RESPONSE_REGULATORY"/>
    <property type="match status" value="1"/>
</dbReference>
<dbReference type="HOGENOM" id="CLU_000445_30_1_3"/>
<gene>
    <name evidence="10" type="ordered locus">AM1_1501</name>
</gene>
<evidence type="ECO:0000313" key="10">
    <source>
        <dbReference type="EMBL" id="ABW26527.1"/>
    </source>
</evidence>
<evidence type="ECO:0000256" key="1">
    <source>
        <dbReference type="ARBA" id="ARBA00022553"/>
    </source>
</evidence>
<dbReference type="GO" id="GO:0005829">
    <property type="term" value="C:cytosol"/>
    <property type="evidence" value="ECO:0007669"/>
    <property type="project" value="TreeGrafter"/>
</dbReference>
<dbReference type="GO" id="GO:0000976">
    <property type="term" value="F:transcription cis-regulatory region binding"/>
    <property type="evidence" value="ECO:0007669"/>
    <property type="project" value="TreeGrafter"/>
</dbReference>
<evidence type="ECO:0000313" key="11">
    <source>
        <dbReference type="Proteomes" id="UP000000268"/>
    </source>
</evidence>
<dbReference type="InterPro" id="IPR001867">
    <property type="entry name" value="OmpR/PhoB-type_DNA-bd"/>
</dbReference>
<dbReference type="GO" id="GO:0000156">
    <property type="term" value="F:phosphorelay response regulator activity"/>
    <property type="evidence" value="ECO:0007669"/>
    <property type="project" value="TreeGrafter"/>
</dbReference>
<dbReference type="AlphaFoldDB" id="B0C8Z2"/>
<feature type="DNA-binding region" description="OmpR/PhoB-type" evidence="7">
    <location>
        <begin position="124"/>
        <end position="223"/>
    </location>
</feature>
<evidence type="ECO:0000256" key="3">
    <source>
        <dbReference type="ARBA" id="ARBA00023015"/>
    </source>
</evidence>
<dbReference type="EMBL" id="CP000828">
    <property type="protein sequence ID" value="ABW26527.1"/>
    <property type="molecule type" value="Genomic_DNA"/>
</dbReference>
<keyword evidence="3" id="KW-0805">Transcription regulation</keyword>
<dbReference type="SUPFAM" id="SSF52172">
    <property type="entry name" value="CheY-like"/>
    <property type="match status" value="1"/>
</dbReference>
<dbReference type="Pfam" id="PF00486">
    <property type="entry name" value="Trans_reg_C"/>
    <property type="match status" value="1"/>
</dbReference>
<organism evidence="10 11">
    <name type="scientific">Acaryochloris marina (strain MBIC 11017)</name>
    <dbReference type="NCBI Taxonomy" id="329726"/>
    <lineage>
        <taxon>Bacteria</taxon>
        <taxon>Bacillati</taxon>
        <taxon>Cyanobacteriota</taxon>
        <taxon>Cyanophyceae</taxon>
        <taxon>Acaryochloridales</taxon>
        <taxon>Acaryochloridaceae</taxon>
        <taxon>Acaryochloris</taxon>
    </lineage>
</organism>
<dbReference type="GO" id="GO:0032993">
    <property type="term" value="C:protein-DNA complex"/>
    <property type="evidence" value="ECO:0007669"/>
    <property type="project" value="TreeGrafter"/>
</dbReference>
<proteinExistence type="predicted"/>
<dbReference type="Gene3D" id="1.10.10.10">
    <property type="entry name" value="Winged helix-like DNA-binding domain superfamily/Winged helix DNA-binding domain"/>
    <property type="match status" value="1"/>
</dbReference>
<evidence type="ECO:0000256" key="5">
    <source>
        <dbReference type="ARBA" id="ARBA00023163"/>
    </source>
</evidence>
<keyword evidence="11" id="KW-1185">Reference proteome</keyword>
<accession>B0C8Z2</accession>
<reference evidence="10 11" key="1">
    <citation type="journal article" date="2008" name="Proc. Natl. Acad. Sci. U.S.A.">
        <title>Niche adaptation and genome expansion in the chlorophyll d-producing cyanobacterium Acaryochloris marina.</title>
        <authorList>
            <person name="Swingley W.D."/>
            <person name="Chen M."/>
            <person name="Cheung P.C."/>
            <person name="Conrad A.L."/>
            <person name="Dejesa L.C."/>
            <person name="Hao J."/>
            <person name="Honchak B.M."/>
            <person name="Karbach L.E."/>
            <person name="Kurdoglu A."/>
            <person name="Lahiri S."/>
            <person name="Mastrian S.D."/>
            <person name="Miyashita H."/>
            <person name="Page L."/>
            <person name="Ramakrishna P."/>
            <person name="Satoh S."/>
            <person name="Sattley W.M."/>
            <person name="Shimada Y."/>
            <person name="Taylor H.L."/>
            <person name="Tomo T."/>
            <person name="Tsuchiya T."/>
            <person name="Wang Z.T."/>
            <person name="Raymond J."/>
            <person name="Mimuro M."/>
            <person name="Blankenship R.E."/>
            <person name="Touchman J.W."/>
        </authorList>
    </citation>
    <scope>NUCLEOTIDE SEQUENCE [LARGE SCALE GENOMIC DNA]</scope>
    <source>
        <strain evidence="11">MBIC 11017</strain>
    </source>
</reference>